<comment type="caution">
    <text evidence="1">The sequence shown here is derived from an EMBL/GenBank/DDBJ whole genome shotgun (WGS) entry which is preliminary data.</text>
</comment>
<evidence type="ECO:0000313" key="1">
    <source>
        <dbReference type="EMBL" id="KKM19247.1"/>
    </source>
</evidence>
<proteinExistence type="predicted"/>
<protein>
    <submittedName>
        <fullName evidence="1">Uncharacterized protein</fullName>
    </submittedName>
</protein>
<sequence>MKMETMIVIADQSIQNIIENRRDELNAFLLDGDDSYLAAKALVSFVLANHFALETNNEEKEQK</sequence>
<gene>
    <name evidence="1" type="ORF">LCGC14_1657610</name>
</gene>
<accession>A0A0F9HVQ9</accession>
<name>A0A0F9HVQ9_9ZZZZ</name>
<organism evidence="1">
    <name type="scientific">marine sediment metagenome</name>
    <dbReference type="NCBI Taxonomy" id="412755"/>
    <lineage>
        <taxon>unclassified sequences</taxon>
        <taxon>metagenomes</taxon>
        <taxon>ecological metagenomes</taxon>
    </lineage>
</organism>
<dbReference type="EMBL" id="LAZR01014035">
    <property type="protein sequence ID" value="KKM19247.1"/>
    <property type="molecule type" value="Genomic_DNA"/>
</dbReference>
<dbReference type="AlphaFoldDB" id="A0A0F9HVQ9"/>
<reference evidence="1" key="1">
    <citation type="journal article" date="2015" name="Nature">
        <title>Complex archaea that bridge the gap between prokaryotes and eukaryotes.</title>
        <authorList>
            <person name="Spang A."/>
            <person name="Saw J.H."/>
            <person name="Jorgensen S.L."/>
            <person name="Zaremba-Niedzwiedzka K."/>
            <person name="Martijn J."/>
            <person name="Lind A.E."/>
            <person name="van Eijk R."/>
            <person name="Schleper C."/>
            <person name="Guy L."/>
            <person name="Ettema T.J."/>
        </authorList>
    </citation>
    <scope>NUCLEOTIDE SEQUENCE</scope>
</reference>